<keyword evidence="6" id="KW-1185">Reference proteome</keyword>
<gene>
    <name evidence="5" type="ORF">ABT57_23715</name>
</gene>
<evidence type="ECO:0000256" key="3">
    <source>
        <dbReference type="ARBA" id="ARBA00023163"/>
    </source>
</evidence>
<keyword evidence="1" id="KW-0805">Transcription regulation</keyword>
<dbReference type="InterPro" id="IPR050204">
    <property type="entry name" value="AraC_XylS_family_regulators"/>
</dbReference>
<dbReference type="OrthoDB" id="9783876at2"/>
<dbReference type="PATRIC" id="fig|320778.3.peg.5070"/>
<dbReference type="Pfam" id="PF12833">
    <property type="entry name" value="HTH_18"/>
    <property type="match status" value="1"/>
</dbReference>
<dbReference type="InterPro" id="IPR009057">
    <property type="entry name" value="Homeodomain-like_sf"/>
</dbReference>
<dbReference type="Pfam" id="PF06719">
    <property type="entry name" value="AraC_N"/>
    <property type="match status" value="1"/>
</dbReference>
<dbReference type="EMBL" id="LDOU01000034">
    <property type="protein sequence ID" value="KLV04570.1"/>
    <property type="molecule type" value="Genomic_DNA"/>
</dbReference>
<evidence type="ECO:0000313" key="6">
    <source>
        <dbReference type="Proteomes" id="UP000035909"/>
    </source>
</evidence>
<dbReference type="PANTHER" id="PTHR46796:SF13">
    <property type="entry name" value="HTH-TYPE TRANSCRIPTIONAL ACTIVATOR RHAS"/>
    <property type="match status" value="1"/>
</dbReference>
<comment type="caution">
    <text evidence="5">The sequence shown here is derived from an EMBL/GenBank/DDBJ whole genome shotgun (WGS) entry which is preliminary data.</text>
</comment>
<dbReference type="InterPro" id="IPR020449">
    <property type="entry name" value="Tscrpt_reg_AraC-type_HTH"/>
</dbReference>
<dbReference type="SMART" id="SM00342">
    <property type="entry name" value="HTH_ARAC"/>
    <property type="match status" value="1"/>
</dbReference>
<dbReference type="InterPro" id="IPR018062">
    <property type="entry name" value="HTH_AraC-typ_CS"/>
</dbReference>
<feature type="domain" description="HTH araC/xylS-type" evidence="4">
    <location>
        <begin position="194"/>
        <end position="291"/>
    </location>
</feature>
<dbReference type="InterPro" id="IPR018060">
    <property type="entry name" value="HTH_AraC"/>
</dbReference>
<proteinExistence type="predicted"/>
<dbReference type="InterPro" id="IPR009594">
    <property type="entry name" value="Tscrpt_reg_HTH_AraC_N"/>
</dbReference>
<dbReference type="AlphaFoldDB" id="A0A0J1GY25"/>
<dbReference type="PROSITE" id="PS01124">
    <property type="entry name" value="HTH_ARAC_FAMILY_2"/>
    <property type="match status" value="1"/>
</dbReference>
<evidence type="ECO:0000259" key="4">
    <source>
        <dbReference type="PROSITE" id="PS01124"/>
    </source>
</evidence>
<dbReference type="GO" id="GO:0003700">
    <property type="term" value="F:DNA-binding transcription factor activity"/>
    <property type="evidence" value="ECO:0007669"/>
    <property type="project" value="InterPro"/>
</dbReference>
<evidence type="ECO:0000256" key="1">
    <source>
        <dbReference type="ARBA" id="ARBA00023015"/>
    </source>
</evidence>
<keyword evidence="2" id="KW-0238">DNA-binding</keyword>
<evidence type="ECO:0000313" key="5">
    <source>
        <dbReference type="EMBL" id="KLV04570.1"/>
    </source>
</evidence>
<dbReference type="GO" id="GO:0043565">
    <property type="term" value="F:sequence-specific DNA binding"/>
    <property type="evidence" value="ECO:0007669"/>
    <property type="project" value="InterPro"/>
</dbReference>
<dbReference type="Gene3D" id="1.10.10.60">
    <property type="entry name" value="Homeodomain-like"/>
    <property type="match status" value="1"/>
</dbReference>
<dbReference type="PANTHER" id="PTHR46796">
    <property type="entry name" value="HTH-TYPE TRANSCRIPTIONAL ACTIVATOR RHAS-RELATED"/>
    <property type="match status" value="1"/>
</dbReference>
<dbReference type="SUPFAM" id="SSF46689">
    <property type="entry name" value="Homeodomain-like"/>
    <property type="match status" value="2"/>
</dbReference>
<organism evidence="5 6">
    <name type="scientific">Photobacterium ganghwense</name>
    <dbReference type="NCBI Taxonomy" id="320778"/>
    <lineage>
        <taxon>Bacteria</taxon>
        <taxon>Pseudomonadati</taxon>
        <taxon>Pseudomonadota</taxon>
        <taxon>Gammaproteobacteria</taxon>
        <taxon>Vibrionales</taxon>
        <taxon>Vibrionaceae</taxon>
        <taxon>Photobacterium</taxon>
    </lineage>
</organism>
<accession>A0A0J1GY25</accession>
<protein>
    <recommendedName>
        <fullName evidence="4">HTH araC/xylS-type domain-containing protein</fullName>
    </recommendedName>
</protein>
<name>A0A0J1GY25_9GAMM</name>
<dbReference type="STRING" id="320778.ABT57_23715"/>
<evidence type="ECO:0000256" key="2">
    <source>
        <dbReference type="ARBA" id="ARBA00023125"/>
    </source>
</evidence>
<sequence length="296" mass="33229">MANISVAVPKKLVENRVAVTGEHSQVCMYDTYLPEDAVGFSVSELTLCAMITGTKIMHHVNDQKLFRPGESYVLAAGESVNIDFPEARLDQPTKCLTIEISREKVRQVANQLCLADSTYEQSSDMLPMAWHTPNAPQTQALIHKLSHVFEEHSRDRMLVADLAITELVLRLLRQNTCHFVLQHSQDEPDSHGLNAALHLVRKNVTSDLDIDMLCKAACMSRTNLYQKFKLLLNCTPAEFIINTKLEAAARLLNAGGNITEVSYTLGFRHPSHFTRRFKQKFGLSPRQYIGQSAANH</sequence>
<keyword evidence="3" id="KW-0804">Transcription</keyword>
<dbReference type="PRINTS" id="PR00032">
    <property type="entry name" value="HTHARAC"/>
</dbReference>
<dbReference type="RefSeq" id="WP_047887715.1">
    <property type="nucleotide sequence ID" value="NZ_CP071326.1"/>
</dbReference>
<reference evidence="5 6" key="1">
    <citation type="submission" date="2015-05" db="EMBL/GenBank/DDBJ databases">
        <title>Photobacterium galathea sp. nov.</title>
        <authorList>
            <person name="Machado H."/>
            <person name="Gram L."/>
        </authorList>
    </citation>
    <scope>NUCLEOTIDE SEQUENCE [LARGE SCALE GENOMIC DNA]</scope>
    <source>
        <strain evidence="5 6">DSM 22954</strain>
    </source>
</reference>
<dbReference type="Proteomes" id="UP000035909">
    <property type="component" value="Unassembled WGS sequence"/>
</dbReference>
<dbReference type="PROSITE" id="PS00041">
    <property type="entry name" value="HTH_ARAC_FAMILY_1"/>
    <property type="match status" value="1"/>
</dbReference>